<dbReference type="AlphaFoldDB" id="U1RXQ4"/>
<gene>
    <name evidence="2" type="ORF">HMPREF1549_00241</name>
</gene>
<feature type="compositionally biased region" description="Basic and acidic residues" evidence="1">
    <location>
        <begin position="18"/>
        <end position="39"/>
    </location>
</feature>
<feature type="region of interest" description="Disordered" evidence="1">
    <location>
        <begin position="1"/>
        <end position="47"/>
    </location>
</feature>
<protein>
    <submittedName>
        <fullName evidence="2">Uncharacterized protein</fullName>
    </submittedName>
</protein>
<proteinExistence type="predicted"/>
<dbReference type="Proteomes" id="UP000016498">
    <property type="component" value="Unassembled WGS sequence"/>
</dbReference>
<sequence length="47" mass="5285">MRRSSAAPSPEEEDRNEPDENKDGQKDASDKEMKVRRVDTPGLVPLC</sequence>
<organism evidence="2 3">
    <name type="scientific">Actinomyces johnsonii F0510</name>
    <dbReference type="NCBI Taxonomy" id="1227262"/>
    <lineage>
        <taxon>Bacteria</taxon>
        <taxon>Bacillati</taxon>
        <taxon>Actinomycetota</taxon>
        <taxon>Actinomycetes</taxon>
        <taxon>Actinomycetales</taxon>
        <taxon>Actinomycetaceae</taxon>
        <taxon>Actinomyces</taxon>
    </lineage>
</organism>
<accession>U1RXQ4</accession>
<dbReference type="HOGENOM" id="CLU_3163677_0_0_11"/>
<evidence type="ECO:0000313" key="2">
    <source>
        <dbReference type="EMBL" id="ERH23207.1"/>
    </source>
</evidence>
<reference evidence="2 3" key="1">
    <citation type="submission" date="2013-06" db="EMBL/GenBank/DDBJ databases">
        <authorList>
            <person name="Weinstock G."/>
            <person name="Sodergren E."/>
            <person name="Lobos E.A."/>
            <person name="Fulton L."/>
            <person name="Fulton R."/>
            <person name="Courtney L."/>
            <person name="Fronick C."/>
            <person name="O'Laughlin M."/>
            <person name="Godfrey J."/>
            <person name="Wilson R.M."/>
            <person name="Miner T."/>
            <person name="Farmer C."/>
            <person name="Delehaunty K."/>
            <person name="Cordes M."/>
            <person name="Minx P."/>
            <person name="Tomlinson C."/>
            <person name="Chen J."/>
            <person name="Wollam A."/>
            <person name="Pepin K.H."/>
            <person name="Bhonagiri V."/>
            <person name="Zhang X."/>
            <person name="Warren W."/>
            <person name="Mitreva M."/>
            <person name="Mardis E.R."/>
            <person name="Wilson R.K."/>
        </authorList>
    </citation>
    <scope>NUCLEOTIDE SEQUENCE [LARGE SCALE GENOMIC DNA]</scope>
    <source>
        <strain evidence="2 3">F0510</strain>
    </source>
</reference>
<comment type="caution">
    <text evidence="2">The sequence shown here is derived from an EMBL/GenBank/DDBJ whole genome shotgun (WGS) entry which is preliminary data.</text>
</comment>
<name>U1RXQ4_9ACTO</name>
<dbReference type="PATRIC" id="fig|1227262.3.peg.182"/>
<evidence type="ECO:0000313" key="3">
    <source>
        <dbReference type="Proteomes" id="UP000016498"/>
    </source>
</evidence>
<dbReference type="EMBL" id="AWSD01000029">
    <property type="protein sequence ID" value="ERH23207.1"/>
    <property type="molecule type" value="Genomic_DNA"/>
</dbReference>
<evidence type="ECO:0000256" key="1">
    <source>
        <dbReference type="SAM" id="MobiDB-lite"/>
    </source>
</evidence>